<dbReference type="CDD" id="cd17101">
    <property type="entry name" value="FERM_F1_PTPN13_like"/>
    <property type="match status" value="1"/>
</dbReference>
<comment type="caution">
    <text evidence="3">The sequence shown here is derived from an EMBL/GenBank/DDBJ whole genome shotgun (WGS) entry which is preliminary data.</text>
</comment>
<feature type="compositionally biased region" description="Polar residues" evidence="1">
    <location>
        <begin position="568"/>
        <end position="593"/>
    </location>
</feature>
<dbReference type="Gene3D" id="2.30.29.30">
    <property type="entry name" value="Pleckstrin-homology domain (PH domain)/Phosphotyrosine-binding domain (PTB)"/>
    <property type="match status" value="1"/>
</dbReference>
<dbReference type="CDD" id="cd14473">
    <property type="entry name" value="FERM_B-lobe"/>
    <property type="match status" value="1"/>
</dbReference>
<dbReference type="PANTHER" id="PTHR13429">
    <property type="entry name" value="FERM DOMAIN (PROTEIN4.1-EZRIN-RADIXIN-MOESIN) FAMILY"/>
    <property type="match status" value="1"/>
</dbReference>
<dbReference type="InterPro" id="IPR019749">
    <property type="entry name" value="Band_41_domain"/>
</dbReference>
<dbReference type="GO" id="GO:0098592">
    <property type="term" value="C:cytoplasmic side of apical plasma membrane"/>
    <property type="evidence" value="ECO:0007669"/>
    <property type="project" value="TreeGrafter"/>
</dbReference>
<dbReference type="InterPro" id="IPR018979">
    <property type="entry name" value="FERM_N"/>
</dbReference>
<feature type="region of interest" description="Disordered" evidence="1">
    <location>
        <begin position="555"/>
        <end position="699"/>
    </location>
</feature>
<dbReference type="InterPro" id="IPR011993">
    <property type="entry name" value="PH-like_dom_sf"/>
</dbReference>
<dbReference type="SMART" id="SM00295">
    <property type="entry name" value="B41"/>
    <property type="match status" value="1"/>
</dbReference>
<evidence type="ECO:0000313" key="4">
    <source>
        <dbReference type="Proteomes" id="UP000762676"/>
    </source>
</evidence>
<dbReference type="Pfam" id="PF09379">
    <property type="entry name" value="FERM_N"/>
    <property type="match status" value="1"/>
</dbReference>
<feature type="compositionally biased region" description="Polar residues" evidence="1">
    <location>
        <begin position="1018"/>
        <end position="1027"/>
    </location>
</feature>
<feature type="region of interest" description="Disordered" evidence="1">
    <location>
        <begin position="953"/>
        <end position="1029"/>
    </location>
</feature>
<dbReference type="Gene3D" id="3.10.20.90">
    <property type="entry name" value="Phosphatidylinositol 3-kinase Catalytic Subunit, Chain A, domain 1"/>
    <property type="match status" value="1"/>
</dbReference>
<dbReference type="Gene3D" id="1.20.80.10">
    <property type="match status" value="1"/>
</dbReference>
<dbReference type="SUPFAM" id="SSF47031">
    <property type="entry name" value="Second domain of FERM"/>
    <property type="match status" value="1"/>
</dbReference>
<dbReference type="InterPro" id="IPR014352">
    <property type="entry name" value="FERM/acyl-CoA-bd_prot_sf"/>
</dbReference>
<evidence type="ECO:0000313" key="3">
    <source>
        <dbReference type="EMBL" id="GFS04045.1"/>
    </source>
</evidence>
<organism evidence="3 4">
    <name type="scientific">Elysia marginata</name>
    <dbReference type="NCBI Taxonomy" id="1093978"/>
    <lineage>
        <taxon>Eukaryota</taxon>
        <taxon>Metazoa</taxon>
        <taxon>Spiralia</taxon>
        <taxon>Lophotrochozoa</taxon>
        <taxon>Mollusca</taxon>
        <taxon>Gastropoda</taxon>
        <taxon>Heterobranchia</taxon>
        <taxon>Euthyneura</taxon>
        <taxon>Panpulmonata</taxon>
        <taxon>Sacoglossa</taxon>
        <taxon>Placobranchoidea</taxon>
        <taxon>Plakobranchidae</taxon>
        <taxon>Elysia</taxon>
    </lineage>
</organism>
<feature type="compositionally biased region" description="Basic and acidic residues" evidence="1">
    <location>
        <begin position="984"/>
        <end position="1010"/>
    </location>
</feature>
<dbReference type="Pfam" id="PF09380">
    <property type="entry name" value="FERM_C"/>
    <property type="match status" value="1"/>
</dbReference>
<evidence type="ECO:0000259" key="2">
    <source>
        <dbReference type="PROSITE" id="PS50057"/>
    </source>
</evidence>
<feature type="region of interest" description="Disordered" evidence="1">
    <location>
        <begin position="395"/>
        <end position="426"/>
    </location>
</feature>
<dbReference type="InterPro" id="IPR029071">
    <property type="entry name" value="Ubiquitin-like_domsf"/>
</dbReference>
<dbReference type="SUPFAM" id="SSF54236">
    <property type="entry name" value="Ubiquitin-like"/>
    <property type="match status" value="1"/>
</dbReference>
<dbReference type="InterPro" id="IPR019748">
    <property type="entry name" value="FERM_central"/>
</dbReference>
<dbReference type="InterPro" id="IPR000299">
    <property type="entry name" value="FERM_domain"/>
</dbReference>
<evidence type="ECO:0000256" key="1">
    <source>
        <dbReference type="SAM" id="MobiDB-lite"/>
    </source>
</evidence>
<feature type="region of interest" description="Disordered" evidence="1">
    <location>
        <begin position="1063"/>
        <end position="1091"/>
    </location>
</feature>
<feature type="region of interest" description="Disordered" evidence="1">
    <location>
        <begin position="1284"/>
        <end position="1309"/>
    </location>
</feature>
<dbReference type="Proteomes" id="UP000762676">
    <property type="component" value="Unassembled WGS sequence"/>
</dbReference>
<protein>
    <submittedName>
        <fullName evidence="3">FERM domain containing 6</fullName>
    </submittedName>
</protein>
<proteinExistence type="predicted"/>
<feature type="domain" description="FERM" evidence="2">
    <location>
        <begin position="17"/>
        <end position="323"/>
    </location>
</feature>
<dbReference type="GO" id="GO:0035332">
    <property type="term" value="P:positive regulation of hippo signaling"/>
    <property type="evidence" value="ECO:0007669"/>
    <property type="project" value="TreeGrafter"/>
</dbReference>
<dbReference type="InterPro" id="IPR047145">
    <property type="entry name" value="FRMD6-like"/>
</dbReference>
<name>A0AAV4I2B5_9GAST</name>
<sequence length="1309" mass="146078">MTAQPATAAVSSGKKRKLVNVHLLNGDEHLVNIDVKAKFQEVFNQVAGHLSIRETEYFGLAFMKDDEYHFILLDEKVHKLAPKQWKSGPGEGLDTQGKALINVWFRIQYYVDQVILLREKVTRHQYYLQLKENVVLYNHLYNEEKCLQLAAYALQADHGNFIPEKHESGYFNPALYFPHWMIDRHGAEYLAKHVPTIHKDLHNMTRNDAELRYIRVASSPPGAHNLHLYTVRKRKSDKACNTWLAVCAKGVEVFEDDAGYKNHISTFLWKDIGKLYFDKKKFEIRSVQSAGGRRFMYYTDCDIKSKYLLNIARGTHMFQMAIQPKLMEIQHFDNEDQKRYRESYIYSDCRDRRPLHHSPSKSASAAGSSCNQRYSLISDASSNTTSGIVSDRMAVSFDDGDDHSRDIDGPSPSPSSGTPNQPRSKFQLLSGYKHSPQSNKTSPIQVPRSLELFKGSDGKAMLSQELSPTSSNGSWRARHVSNPACLKGASSGPLPSPNMSQETGLYSAIRRSGGRKGSFSKQYIHGSLLMSGDRNTSGDSAVSVSGIFSGSDKLAPLSLPPSDHQVPLSATGTPPPNALSSNRGASGAANFSLTPPLALGTVKKKMGRSPPSSLNFSSGMVVKESPTEQYKSRTSPRGVGHYSKPASSPRELSEKLSTLTSPRANIPEQYGSPRGKTLPHGQDRSETGKPQGSPRDVTTSDVFKFQYIPRKYQTCSPGGDALYSAHPNKLQANVPANTEADHEQKEGNSLYNNSLPAVDQTQALHAAQYQQQQQQQQHFYSQQLLLEHQKTQLAQPFVHYQHQQHQRLPLSVQQYQMRHQHTVQSQQQEFVQHQQNFYHATHSQADHGEVSPRLSTEQYLQALSSEPVMSQQQQSTIVQPPDYPSVAASASQHVPTKSEGFFQVSANDDTDYALKQEQYELLLQYQKSQLQSKAQQLQLKQLVQHQSKPDAQLALAQQESSSRLLVKETKKPQLEQSHVMNSKAVKEMEENKENLFHATEKREERARESAVPDAEPSDNGSRKQQLTRGKGNLHPELKHILGQSHAISLPLITALCNDSTLMQDSRSQSGSRSSYDTSTVRSTDSRLTRLSHDTDSRRWSSCCQAGTEAANPEMKLSVLSGRPYSWHSEHFELDSQLSEAVDTTSLHLQDIPITTPSNPRAAVTNKHLDILDSQSMKNHNASENGGKGRGSVFSSYLLPPQKMIESDPGPSSPRRVGQFDEGVSWWDGPIPVAGLTDPQAASWADVIPYRLPIHQHMLAQGKRLLQNSGAGNSQHHQQMVPHRLNSGGHRDSDSSISHKQIMKENIGIA</sequence>
<reference evidence="3 4" key="1">
    <citation type="journal article" date="2021" name="Elife">
        <title>Chloroplast acquisition without the gene transfer in kleptoplastic sea slugs, Plakobranchus ocellatus.</title>
        <authorList>
            <person name="Maeda T."/>
            <person name="Takahashi S."/>
            <person name="Yoshida T."/>
            <person name="Shimamura S."/>
            <person name="Takaki Y."/>
            <person name="Nagai Y."/>
            <person name="Toyoda A."/>
            <person name="Suzuki Y."/>
            <person name="Arimoto A."/>
            <person name="Ishii H."/>
            <person name="Satoh N."/>
            <person name="Nishiyama T."/>
            <person name="Hasebe M."/>
            <person name="Maruyama T."/>
            <person name="Minagawa J."/>
            <person name="Obokata J."/>
            <person name="Shigenobu S."/>
        </authorList>
    </citation>
    <scope>NUCLEOTIDE SEQUENCE [LARGE SCALE GENOMIC DNA]</scope>
</reference>
<dbReference type="PROSITE" id="PS50057">
    <property type="entry name" value="FERM_3"/>
    <property type="match status" value="1"/>
</dbReference>
<dbReference type="PANTHER" id="PTHR13429:SF5">
    <property type="entry name" value="PROTEIN EXPANDED"/>
    <property type="match status" value="1"/>
</dbReference>
<dbReference type="SMART" id="SM01196">
    <property type="entry name" value="FERM_C"/>
    <property type="match status" value="1"/>
</dbReference>
<dbReference type="EMBL" id="BMAT01009323">
    <property type="protein sequence ID" value="GFS04045.1"/>
    <property type="molecule type" value="Genomic_DNA"/>
</dbReference>
<feature type="compositionally biased region" description="Low complexity" evidence="1">
    <location>
        <begin position="1063"/>
        <end position="1079"/>
    </location>
</feature>
<keyword evidence="4" id="KW-1185">Reference proteome</keyword>
<dbReference type="SUPFAM" id="SSF50729">
    <property type="entry name" value="PH domain-like"/>
    <property type="match status" value="1"/>
</dbReference>
<dbReference type="InterPro" id="IPR035963">
    <property type="entry name" value="FERM_2"/>
</dbReference>
<dbReference type="InterPro" id="IPR018980">
    <property type="entry name" value="FERM_PH-like_C"/>
</dbReference>
<accession>A0AAV4I2B5</accession>
<gene>
    <name evidence="3" type="ORF">ElyMa_004646600</name>
</gene>
<dbReference type="Pfam" id="PF00373">
    <property type="entry name" value="FERM_M"/>
    <property type="match status" value="1"/>
</dbReference>